<name>A0A5D0CQH2_9BACL</name>
<gene>
    <name evidence="4" type="primary">pseG</name>
    <name evidence="4" type="ORF">FRY98_14005</name>
</gene>
<evidence type="ECO:0000313" key="4">
    <source>
        <dbReference type="EMBL" id="TYA11860.1"/>
    </source>
</evidence>
<dbReference type="RefSeq" id="WP_148452890.1">
    <property type="nucleotide sequence ID" value="NZ_VSDO01000003.1"/>
</dbReference>
<dbReference type="NCBIfam" id="TIGR03590">
    <property type="entry name" value="PseG"/>
    <property type="match status" value="1"/>
</dbReference>
<evidence type="ECO:0000313" key="5">
    <source>
        <dbReference type="Proteomes" id="UP000325218"/>
    </source>
</evidence>
<dbReference type="InterPro" id="IPR007235">
    <property type="entry name" value="Glyco_trans_28_C"/>
</dbReference>
<evidence type="ECO:0000259" key="3">
    <source>
        <dbReference type="Pfam" id="PF04101"/>
    </source>
</evidence>
<dbReference type="Gene3D" id="3.40.50.2000">
    <property type="entry name" value="Glycogen Phosphorylase B"/>
    <property type="match status" value="1"/>
</dbReference>
<dbReference type="InterPro" id="IPR020023">
    <property type="entry name" value="PseG"/>
</dbReference>
<feature type="active site" description="Proton acceptor" evidence="1">
    <location>
        <position position="18"/>
    </location>
</feature>
<evidence type="ECO:0000256" key="1">
    <source>
        <dbReference type="PIRSR" id="PIRSR620023-1"/>
    </source>
</evidence>
<dbReference type="EMBL" id="VSDO01000003">
    <property type="protein sequence ID" value="TYA11860.1"/>
    <property type="molecule type" value="Genomic_DNA"/>
</dbReference>
<organism evidence="4 5">
    <name type="scientific">Paenibacillus faecis</name>
    <dbReference type="NCBI Taxonomy" id="862114"/>
    <lineage>
        <taxon>Bacteria</taxon>
        <taxon>Bacillati</taxon>
        <taxon>Bacillota</taxon>
        <taxon>Bacilli</taxon>
        <taxon>Bacillales</taxon>
        <taxon>Paenibacillaceae</taxon>
        <taxon>Paenibacillus</taxon>
    </lineage>
</organism>
<dbReference type="Proteomes" id="UP000325218">
    <property type="component" value="Unassembled WGS sequence"/>
</dbReference>
<dbReference type="EC" id="3.6.1.57" evidence="4"/>
<feature type="domain" description="Glycosyl transferase family 28 C-terminal" evidence="3">
    <location>
        <begin position="185"/>
        <end position="326"/>
    </location>
</feature>
<evidence type="ECO:0000256" key="2">
    <source>
        <dbReference type="PIRSR" id="PIRSR620023-2"/>
    </source>
</evidence>
<dbReference type="AlphaFoldDB" id="A0A5D0CQH2"/>
<keyword evidence="5" id="KW-1185">Reference proteome</keyword>
<sequence>MKTIAMRTDASSEIGVGHFMRCINLARMLEAGGFPVRMLFICNENLPTDLTNLLLNYKFEWRAIFKDNHTGIDLNNDVEQTIEILNQEGVQWIIVDHYQIDVKWEQRVRPLLEKIIVIDDLANRFHDCDILLDQNLYPNFNSRYDALVPLHCQKLLGPAFLLLKPEYYAQIKQPRTRVRKVMVNFGGSDPTREIEKVLSAIESLGSRGDKLKFYIIAGPANKYKENIKSVCNGLPNVEYFEKVEMDQLLQQVDLAIGAGGITLWERCCMGVPSGVIAIADNQIAAVKEAERLGLIWNLGKSADVTSNDIEEFLIDKIRNPEIIAERSRTCLEFMDPLIKKGEHPLLSLLKEEF</sequence>
<dbReference type="GO" id="GO:0016758">
    <property type="term" value="F:hexosyltransferase activity"/>
    <property type="evidence" value="ECO:0007669"/>
    <property type="project" value="InterPro"/>
</dbReference>
<feature type="binding site" evidence="2">
    <location>
        <position position="265"/>
    </location>
    <ligand>
        <name>substrate</name>
    </ligand>
</feature>
<dbReference type="Gene3D" id="3.40.50.11190">
    <property type="match status" value="1"/>
</dbReference>
<dbReference type="SUPFAM" id="SSF53756">
    <property type="entry name" value="UDP-Glycosyltransferase/glycogen phosphorylase"/>
    <property type="match status" value="1"/>
</dbReference>
<keyword evidence="4" id="KW-0378">Hydrolase</keyword>
<dbReference type="GO" id="GO:0016787">
    <property type="term" value="F:hydrolase activity"/>
    <property type="evidence" value="ECO:0007669"/>
    <property type="project" value="UniProtKB-KW"/>
</dbReference>
<dbReference type="Pfam" id="PF04101">
    <property type="entry name" value="Glyco_tran_28_C"/>
    <property type="match status" value="1"/>
</dbReference>
<accession>A0A5D0CQH2</accession>
<dbReference type="OrthoDB" id="9805604at2"/>
<comment type="caution">
    <text evidence="4">The sequence shown here is derived from an EMBL/GenBank/DDBJ whole genome shotgun (WGS) entry which is preliminary data.</text>
</comment>
<proteinExistence type="predicted"/>
<protein>
    <submittedName>
        <fullName evidence="4">UDP-2,4-diacetamido-2,4, 6-trideoxy-beta-L-altropyranose hydrolase</fullName>
        <ecNumber evidence="4">3.6.1.57</ecNumber>
    </submittedName>
</protein>
<reference evidence="4 5" key="1">
    <citation type="submission" date="2019-08" db="EMBL/GenBank/DDBJ databases">
        <title>Genome sequencing of Paenibacillus faecis DSM 23593(T).</title>
        <authorList>
            <person name="Kook J.-K."/>
            <person name="Park S.-N."/>
            <person name="Lim Y.K."/>
        </authorList>
    </citation>
    <scope>NUCLEOTIDE SEQUENCE [LARGE SCALE GENOMIC DNA]</scope>
    <source>
        <strain evidence="4 5">DSM 23593</strain>
    </source>
</reference>